<protein>
    <submittedName>
        <fullName evidence="1">Uncharacterized protein</fullName>
    </submittedName>
</protein>
<evidence type="ECO:0000313" key="1">
    <source>
        <dbReference type="EMBL" id="CAC5425440.1"/>
    </source>
</evidence>
<accession>A0A6J8EY94</accession>
<evidence type="ECO:0000313" key="2">
    <source>
        <dbReference type="Proteomes" id="UP000507470"/>
    </source>
</evidence>
<keyword evidence="2" id="KW-1185">Reference proteome</keyword>
<sequence>MNDLTELRPSDLLVHSSFIDSQFDPFDDLLSSQRQTNIIIDVPSNTSNISNDTSITESIIRFIQEDLLSLPKDSFVSKLIDKCQNAHCDIDDIRYALLEIAKCQHNFPYLNATLKKRLCPRKPNGESVENKLGSYCYALYLASLGEYTEDLRLTLNTRSHTQSARKMSTADENNQTQSNEISQNLYILKSKSEQVIASAETFDNSNVTESDLSQSTEPIQRNSINEHSHFQLSNTLVDSQTKHVRSSDVTNLSVLVKDIPVQSNIVNPAPSTSIEKKIMNTNNNITGNEQNTNIQVHFQTSMCNPTTVDNFRGFVKKTRQRVSRFYVGGIDKHNSCEESMREYLAARGVNVTHLRYFDKQNRRTASAQLYIDAQCETLIRDPFFWPEGIFFRKNGFHGQFFYLQRPNIHKWL</sequence>
<dbReference type="AlphaFoldDB" id="A0A6J8EY94"/>
<organism evidence="1 2">
    <name type="scientific">Mytilus coruscus</name>
    <name type="common">Sea mussel</name>
    <dbReference type="NCBI Taxonomy" id="42192"/>
    <lineage>
        <taxon>Eukaryota</taxon>
        <taxon>Metazoa</taxon>
        <taxon>Spiralia</taxon>
        <taxon>Lophotrochozoa</taxon>
        <taxon>Mollusca</taxon>
        <taxon>Bivalvia</taxon>
        <taxon>Autobranchia</taxon>
        <taxon>Pteriomorphia</taxon>
        <taxon>Mytilida</taxon>
        <taxon>Mytiloidea</taxon>
        <taxon>Mytilidae</taxon>
        <taxon>Mytilinae</taxon>
        <taxon>Mytilus</taxon>
    </lineage>
</organism>
<name>A0A6J8EY94_MYTCO</name>
<gene>
    <name evidence="1" type="ORF">MCOR_57258</name>
</gene>
<dbReference type="Proteomes" id="UP000507470">
    <property type="component" value="Unassembled WGS sequence"/>
</dbReference>
<proteinExistence type="predicted"/>
<dbReference type="EMBL" id="CACVKT020010234">
    <property type="protein sequence ID" value="CAC5425440.1"/>
    <property type="molecule type" value="Genomic_DNA"/>
</dbReference>
<dbReference type="OrthoDB" id="6176808at2759"/>
<reference evidence="1 2" key="1">
    <citation type="submission" date="2020-06" db="EMBL/GenBank/DDBJ databases">
        <authorList>
            <person name="Li R."/>
            <person name="Bekaert M."/>
        </authorList>
    </citation>
    <scope>NUCLEOTIDE SEQUENCE [LARGE SCALE GENOMIC DNA]</scope>
    <source>
        <strain evidence="2">wild</strain>
    </source>
</reference>